<evidence type="ECO:0000313" key="2">
    <source>
        <dbReference type="Proteomes" id="UP001151532"/>
    </source>
</evidence>
<gene>
    <name evidence="1" type="ORF">OIU79_000599</name>
</gene>
<proteinExistence type="predicted"/>
<dbReference type="Proteomes" id="UP001151532">
    <property type="component" value="Chromosome 7"/>
</dbReference>
<evidence type="ECO:0000313" key="1">
    <source>
        <dbReference type="EMBL" id="KAJ6740509.1"/>
    </source>
</evidence>
<keyword evidence="2" id="KW-1185">Reference proteome</keyword>
<accession>A0A9Q0V1P8</accession>
<dbReference type="OrthoDB" id="10310926at2759"/>
<dbReference type="AlphaFoldDB" id="A0A9Q0V1P8"/>
<reference evidence="1" key="1">
    <citation type="submission" date="2022-11" db="EMBL/GenBank/DDBJ databases">
        <authorList>
            <person name="Hyden B.L."/>
            <person name="Feng K."/>
            <person name="Yates T."/>
            <person name="Jawdy S."/>
            <person name="Smart L.B."/>
            <person name="Muchero W."/>
        </authorList>
    </citation>
    <scope>NUCLEOTIDE SEQUENCE</scope>
    <source>
        <tissue evidence="1">Shoot tip</tissue>
    </source>
</reference>
<protein>
    <submittedName>
        <fullName evidence="1">Uncharacterized protein</fullName>
    </submittedName>
</protein>
<dbReference type="EMBL" id="JAPFFK010000010">
    <property type="protein sequence ID" value="KAJ6740509.1"/>
    <property type="molecule type" value="Genomic_DNA"/>
</dbReference>
<reference evidence="1" key="2">
    <citation type="journal article" date="2023" name="Int. J. Mol. Sci.">
        <title>De Novo Assembly and Annotation of 11 Diverse Shrub Willow (Salix) Genomes Reveals Novel Gene Organization in Sex-Linked Regions.</title>
        <authorList>
            <person name="Hyden B."/>
            <person name="Feng K."/>
            <person name="Yates T.B."/>
            <person name="Jawdy S."/>
            <person name="Cereghino C."/>
            <person name="Smart L.B."/>
            <person name="Muchero W."/>
        </authorList>
    </citation>
    <scope>NUCLEOTIDE SEQUENCE</scope>
    <source>
        <tissue evidence="1">Shoot tip</tissue>
    </source>
</reference>
<sequence length="101" mass="11500">MLLKCSESQFGLKICFGYNRNYKAMLIVVNGALDTLALVTSLDYLSPLLLEPIPIQGQDQVRHQHKKKSCDKIIPAIDQLRGRGEWKRWQEGMEGALLTRT</sequence>
<comment type="caution">
    <text evidence="1">The sequence shown here is derived from an EMBL/GenBank/DDBJ whole genome shotgun (WGS) entry which is preliminary data.</text>
</comment>
<name>A0A9Q0V1P8_SALPP</name>
<organism evidence="1 2">
    <name type="scientific">Salix purpurea</name>
    <name type="common">Purple osier willow</name>
    <dbReference type="NCBI Taxonomy" id="77065"/>
    <lineage>
        <taxon>Eukaryota</taxon>
        <taxon>Viridiplantae</taxon>
        <taxon>Streptophyta</taxon>
        <taxon>Embryophyta</taxon>
        <taxon>Tracheophyta</taxon>
        <taxon>Spermatophyta</taxon>
        <taxon>Magnoliopsida</taxon>
        <taxon>eudicotyledons</taxon>
        <taxon>Gunneridae</taxon>
        <taxon>Pentapetalae</taxon>
        <taxon>rosids</taxon>
        <taxon>fabids</taxon>
        <taxon>Malpighiales</taxon>
        <taxon>Salicaceae</taxon>
        <taxon>Saliceae</taxon>
        <taxon>Salix</taxon>
    </lineage>
</organism>